<evidence type="ECO:0000313" key="3">
    <source>
        <dbReference type="Proteomes" id="UP000812961"/>
    </source>
</evidence>
<dbReference type="RefSeq" id="WP_220252339.1">
    <property type="nucleotide sequence ID" value="NZ_JAICCF010000004.1"/>
</dbReference>
<reference evidence="2 3" key="1">
    <citation type="submission" date="2021-08" db="EMBL/GenBank/DDBJ databases">
        <title>The genome sequence of Chitinophaga sp. B61.</title>
        <authorList>
            <person name="Zhang X."/>
        </authorList>
    </citation>
    <scope>NUCLEOTIDE SEQUENCE [LARGE SCALE GENOMIC DNA]</scope>
    <source>
        <strain evidence="2 3">B61</strain>
    </source>
</reference>
<dbReference type="Proteomes" id="UP000812961">
    <property type="component" value="Unassembled WGS sequence"/>
</dbReference>
<protein>
    <recommendedName>
        <fullName evidence="1">DUF6443 domain-containing protein</fullName>
    </recommendedName>
</protein>
<evidence type="ECO:0000313" key="2">
    <source>
        <dbReference type="EMBL" id="MBW8687012.1"/>
    </source>
</evidence>
<name>A0ABS7GH44_9BACT</name>
<dbReference type="Gene3D" id="2.180.10.10">
    <property type="entry name" value="RHS repeat-associated core"/>
    <property type="match status" value="2"/>
</dbReference>
<gene>
    <name evidence="2" type="ORF">K1Y79_21935</name>
</gene>
<dbReference type="InterPro" id="IPR045619">
    <property type="entry name" value="DUF6443"/>
</dbReference>
<dbReference type="PANTHER" id="PTHR32305:SF15">
    <property type="entry name" value="PROTEIN RHSA-RELATED"/>
    <property type="match status" value="1"/>
</dbReference>
<sequence length="1361" mass="151415">MPLAPVTDTNWITNPSRSASEVKLETQYFDGLGRILQTINRKGSPNGKDVVTPYVYDDFGREIFNYLPYAQQSGNQNGVFKTAPFKAQQMFYRNAQLMPGTGADSIYYTQTLYEASPLDRVLQSWSVGNSWAKEGGNRPVTQQYATNSEGDAVRYWTSAAQELLPVTRTSYAPGTLYKEVSSTESGVIAVTYRDLDGRIILKKTQLANKPDPAHTGWLCTYYVYDDVGNLQFIIPPKAVDLIKSSWAISAAIVEELCFIYTYDSRLRLIVQKVPGADSIELVYDRRDRLVARRDGNMKRMGQWFVISYDAVNREQVTALVNLTDSRATLQAKVNELMPGQRDVLSLVPSSQTRVLTNTWYDNYTFPESQSYVTTDISKVTGGANPYAIPLPATASSQTQGRITGRRYRVEATDQFLTSTMHYDKEGRVIQTNTGNIAGGRDVINTLYDFSGKVLSTYHRHTNLRSKLTPQTTVLTMNHYDAMGRIDTIKIRINDNPALQRLIAVNTYDELGRLDKKRLDVTSPTEQLETLDYEYTIRGWLKSINGSYVNKTDSKSAWFGQEYCYDQGFDNAEFSGNIAGVKWKSASDQVARAYGFSYDKADQLKYAGFTQQNEGSIKWTNDKVDFSVGGLAYDFGGNILSMTQVGLDGLNICTIDSLQYGYFPNSNRLNYVTDKRNDPSSTLGDFKEADNRAVQDYWYDANGNIAKDKNKAIDTVMYNYQQLPAIVFAKGKKASIHYLYAAGKGELLAKMVADTSVRRNYSSLTHYINGFQYHNDSLQFIIHEEGRIRPIYRPGQPVTYTFDYFLKDNLGNIRMVLGSSKDIAIYRATMEPATAAVETVLFSNIDNTRTVRPVGYPAGAKNDSNNYVARLNAENGQKIGPSLVLRVMAGDSISVGVNAFYKQGAAKLSHVTPDVMIGALFSAFGLPTGVGKDALGLSTEPVSSGFAAGLSELLKRQDASQTLDNKPRAYLCYAAFDEQLNIVDQNAGVNQIAKSPDVLQVIVSTAMRIQKNGYIYIYTNNESAHDVYFDNLTVKHITGPLLEETHYYPFGLTMAGISSCALKGSAYPINRKGYNGITFNTDLDLNEYDAFYRTLDPQIGRWKQLDPKIDKMEAWSPYVSNFNNPVRYSDFLGDEPFPGLGLLKGVGVLFNVMLQHLSKQAAINRGDNIDAIRGVVNKGIDNFKRRIETGHTTPELIYNELKKNPFSAITGLGGLELRAAAVATEKLVFTSKAVSRGAKVAENTQTGMKLAEKLDGAGRAAKYSGEWEGASLKEAIEKFAPGAEGVAGEFGGKTLYLNQETGIQIVYDNSGNYFRVQNTKISGERVYLDLNGKIPNNKIVNGKQIGRSKREYNQVTHFNNID</sequence>
<dbReference type="EMBL" id="JAICCF010000004">
    <property type="protein sequence ID" value="MBW8687012.1"/>
    <property type="molecule type" value="Genomic_DNA"/>
</dbReference>
<keyword evidence="3" id="KW-1185">Reference proteome</keyword>
<feature type="domain" description="DUF6443" evidence="1">
    <location>
        <begin position="13"/>
        <end position="144"/>
    </location>
</feature>
<evidence type="ECO:0000259" key="1">
    <source>
        <dbReference type="Pfam" id="PF20041"/>
    </source>
</evidence>
<comment type="caution">
    <text evidence="2">The sequence shown here is derived from an EMBL/GenBank/DDBJ whole genome shotgun (WGS) entry which is preliminary data.</text>
</comment>
<dbReference type="PANTHER" id="PTHR32305">
    <property type="match status" value="1"/>
</dbReference>
<accession>A0ABS7GH44</accession>
<proteinExistence type="predicted"/>
<dbReference type="InterPro" id="IPR050708">
    <property type="entry name" value="T6SS_VgrG/RHS"/>
</dbReference>
<organism evidence="2 3">
    <name type="scientific">Chitinophaga rhizophila</name>
    <dbReference type="NCBI Taxonomy" id="2866212"/>
    <lineage>
        <taxon>Bacteria</taxon>
        <taxon>Pseudomonadati</taxon>
        <taxon>Bacteroidota</taxon>
        <taxon>Chitinophagia</taxon>
        <taxon>Chitinophagales</taxon>
        <taxon>Chitinophagaceae</taxon>
        <taxon>Chitinophaga</taxon>
    </lineage>
</organism>
<dbReference type="Pfam" id="PF20041">
    <property type="entry name" value="DUF6443"/>
    <property type="match status" value="1"/>
</dbReference>